<proteinExistence type="predicted"/>
<protein>
    <submittedName>
        <fullName evidence="2">Uncharacterized protein</fullName>
    </submittedName>
</protein>
<organism evidence="2 3">
    <name type="scientific">Xylaria bambusicola</name>
    <dbReference type="NCBI Taxonomy" id="326684"/>
    <lineage>
        <taxon>Eukaryota</taxon>
        <taxon>Fungi</taxon>
        <taxon>Dikarya</taxon>
        <taxon>Ascomycota</taxon>
        <taxon>Pezizomycotina</taxon>
        <taxon>Sordariomycetes</taxon>
        <taxon>Xylariomycetidae</taxon>
        <taxon>Xylariales</taxon>
        <taxon>Xylariaceae</taxon>
        <taxon>Xylaria</taxon>
    </lineage>
</organism>
<dbReference type="Proteomes" id="UP001305414">
    <property type="component" value="Unassembled WGS sequence"/>
</dbReference>
<evidence type="ECO:0000313" key="3">
    <source>
        <dbReference type="Proteomes" id="UP001305414"/>
    </source>
</evidence>
<comment type="caution">
    <text evidence="2">The sequence shown here is derived from an EMBL/GenBank/DDBJ whole genome shotgun (WGS) entry which is preliminary data.</text>
</comment>
<dbReference type="EMBL" id="JAWHQM010000003">
    <property type="protein sequence ID" value="KAK5626022.1"/>
    <property type="molecule type" value="Genomic_DNA"/>
</dbReference>
<name>A0AAN7UE93_9PEZI</name>
<feature type="compositionally biased region" description="Pro residues" evidence="1">
    <location>
        <begin position="178"/>
        <end position="187"/>
    </location>
</feature>
<accession>A0AAN7UE93</accession>
<sequence>MSVRVLPTTPADWKLESKSLVCKSIHEYGLACSGSGITREQFILLRTLWVKRSKYQLYGSDRSNWMDNSSFKAAQAFLSSSTIAPTWKQFLKSTGMHPSDLEQQGYDGLHTFSLVRYHQAQSQGLSSEENNSAKVDMSPIAKRTRNRLKQRIAAQSSPTPGPKLTGLEQDLGVLDITDPPPSQPPTTPDRGGSNVLPMTATPTPGDFSSPFEDPGIFKAIQDEQIVNTALIEYLNALAIHCKDLKANWTLHRLPLVTRDNQREKIYEARVDGYLRRRRDGKPLAVIEVKPFTRTRKPDDIRMQESAQMAAWINQYQPSNTDLEGNIKRLLISQDRHQIYLNFAVFDADYVDYICDKQGINYDKNSFLWMYEYGPFDVGNQSDMSMLGELVLGYTLGESR</sequence>
<evidence type="ECO:0000256" key="1">
    <source>
        <dbReference type="SAM" id="MobiDB-lite"/>
    </source>
</evidence>
<feature type="region of interest" description="Disordered" evidence="1">
    <location>
        <begin position="146"/>
        <end position="201"/>
    </location>
</feature>
<gene>
    <name evidence="2" type="ORF">RRF57_001738</name>
</gene>
<keyword evidence="3" id="KW-1185">Reference proteome</keyword>
<reference evidence="2 3" key="1">
    <citation type="submission" date="2023-10" db="EMBL/GenBank/DDBJ databases">
        <title>Draft genome sequence of Xylaria bambusicola isolate GMP-LS, the root and basal stem rot pathogen of sugarcane in Indonesia.</title>
        <authorList>
            <person name="Selvaraj P."/>
            <person name="Muralishankar V."/>
            <person name="Muruganantham S."/>
            <person name="Sp S."/>
            <person name="Haryani S."/>
            <person name="Lau K.J.X."/>
            <person name="Naqvi N.I."/>
        </authorList>
    </citation>
    <scope>NUCLEOTIDE SEQUENCE [LARGE SCALE GENOMIC DNA]</scope>
    <source>
        <strain evidence="2">GMP-LS</strain>
    </source>
</reference>
<dbReference type="AlphaFoldDB" id="A0AAN7UE93"/>
<evidence type="ECO:0000313" key="2">
    <source>
        <dbReference type="EMBL" id="KAK5626022.1"/>
    </source>
</evidence>